<evidence type="ECO:0000259" key="2">
    <source>
        <dbReference type="Pfam" id="PF00498"/>
    </source>
</evidence>
<organism evidence="3 4">
    <name type="scientific">Madurella fahalii</name>
    <dbReference type="NCBI Taxonomy" id="1157608"/>
    <lineage>
        <taxon>Eukaryota</taxon>
        <taxon>Fungi</taxon>
        <taxon>Dikarya</taxon>
        <taxon>Ascomycota</taxon>
        <taxon>Pezizomycotina</taxon>
        <taxon>Sordariomycetes</taxon>
        <taxon>Sordariomycetidae</taxon>
        <taxon>Sordariales</taxon>
        <taxon>Sordariales incertae sedis</taxon>
        <taxon>Madurella</taxon>
    </lineage>
</organism>
<feature type="domain" description="FHA" evidence="2">
    <location>
        <begin position="58"/>
        <end position="104"/>
    </location>
</feature>
<keyword evidence="4" id="KW-1185">Reference proteome</keyword>
<gene>
    <name evidence="3" type="ORF">MFIFM68171_02407</name>
</gene>
<evidence type="ECO:0000313" key="4">
    <source>
        <dbReference type="Proteomes" id="UP001628179"/>
    </source>
</evidence>
<dbReference type="Pfam" id="PF00498">
    <property type="entry name" value="FHA"/>
    <property type="match status" value="1"/>
</dbReference>
<comment type="caution">
    <text evidence="3">The sequence shown here is derived from an EMBL/GenBank/DDBJ whole genome shotgun (WGS) entry which is preliminary data.</text>
</comment>
<dbReference type="SUPFAM" id="SSF56112">
    <property type="entry name" value="Protein kinase-like (PK-like)"/>
    <property type="match status" value="1"/>
</dbReference>
<reference evidence="3 4" key="1">
    <citation type="submission" date="2024-09" db="EMBL/GenBank/DDBJ databases">
        <title>Itraconazole resistance in Madurella fahalii resulting from another homologue of gene encoding cytochrome P450 14-alpha sterol demethylase (CYP51).</title>
        <authorList>
            <person name="Yoshioka I."/>
            <person name="Fahal A.H."/>
            <person name="Kaneko S."/>
            <person name="Yaguchi T."/>
        </authorList>
    </citation>
    <scope>NUCLEOTIDE SEQUENCE [LARGE SCALE GENOMIC DNA]</scope>
    <source>
        <strain evidence="3 4">IFM 68171</strain>
    </source>
</reference>
<keyword evidence="1" id="KW-0547">Nucleotide-binding</keyword>
<dbReference type="PROSITE" id="PS00107">
    <property type="entry name" value="PROTEIN_KINASE_ATP"/>
    <property type="match status" value="1"/>
</dbReference>
<dbReference type="RefSeq" id="XP_070913930.1">
    <property type="nucleotide sequence ID" value="XM_071057829.1"/>
</dbReference>
<dbReference type="InterPro" id="IPR017441">
    <property type="entry name" value="Protein_kinase_ATP_BS"/>
</dbReference>
<dbReference type="InterPro" id="IPR011009">
    <property type="entry name" value="Kinase-like_dom_sf"/>
</dbReference>
<evidence type="ECO:0000256" key="1">
    <source>
        <dbReference type="PROSITE-ProRule" id="PRU10141"/>
    </source>
</evidence>
<dbReference type="Gene3D" id="2.60.200.20">
    <property type="match status" value="1"/>
</dbReference>
<dbReference type="SUPFAM" id="SSF49879">
    <property type="entry name" value="SMAD/FHA domain"/>
    <property type="match status" value="1"/>
</dbReference>
<keyword evidence="1" id="KW-0067">ATP-binding</keyword>
<accession>A0ABQ0G384</accession>
<dbReference type="EMBL" id="BAAFSV010000001">
    <property type="protein sequence ID" value="GAB1312197.1"/>
    <property type="molecule type" value="Genomic_DNA"/>
</dbReference>
<protein>
    <recommendedName>
        <fullName evidence="2">FHA domain-containing protein</fullName>
    </recommendedName>
</protein>
<dbReference type="InterPro" id="IPR008984">
    <property type="entry name" value="SMAD_FHA_dom_sf"/>
</dbReference>
<feature type="binding site" evidence="1">
    <location>
        <position position="233"/>
    </location>
    <ligand>
        <name>ATP</name>
        <dbReference type="ChEBI" id="CHEBI:30616"/>
    </ligand>
</feature>
<name>A0ABQ0G384_9PEZI</name>
<proteinExistence type="predicted"/>
<sequence length="241" mass="26996">MADPDLIARLYPYDDRRGWATTVVKGTKPFAICWADTLAISRGILQSSRSATNGAARNTSDIVLVNQNGISEHHCAIAFENNFNDTSDYRVVVRDLKSSYRTSVEYDHEAGRHHDGVRCDFRWIVSGHPTPEGKGTIVIELYRFLKFQIVVSDYDTTSPHYIDNVNWFRQGVMSMDDLFCHLGLPSRLPTEPPSGVHTPGTGAIYLKKKLGEGAFGVVTHYWDVSDGDEYAIKQPSTKAIR</sequence>
<dbReference type="InterPro" id="IPR000253">
    <property type="entry name" value="FHA_dom"/>
</dbReference>
<dbReference type="GeneID" id="98173152"/>
<evidence type="ECO:0000313" key="3">
    <source>
        <dbReference type="EMBL" id="GAB1312197.1"/>
    </source>
</evidence>
<dbReference type="Proteomes" id="UP001628179">
    <property type="component" value="Unassembled WGS sequence"/>
</dbReference>